<accession>A0ABV1UXE3</accession>
<organism evidence="1 2">
    <name type="scientific">Streptomyces xantholiticus</name>
    <dbReference type="NCBI Taxonomy" id="68285"/>
    <lineage>
        <taxon>Bacteria</taxon>
        <taxon>Bacillati</taxon>
        <taxon>Actinomycetota</taxon>
        <taxon>Actinomycetes</taxon>
        <taxon>Kitasatosporales</taxon>
        <taxon>Streptomycetaceae</taxon>
        <taxon>Streptomyces</taxon>
    </lineage>
</organism>
<protein>
    <submittedName>
        <fullName evidence="1">Uncharacterized protein</fullName>
    </submittedName>
</protein>
<reference evidence="1 2" key="1">
    <citation type="submission" date="2024-06" db="EMBL/GenBank/DDBJ databases">
        <title>The Natural Products Discovery Center: Release of the First 8490 Sequenced Strains for Exploring Actinobacteria Biosynthetic Diversity.</title>
        <authorList>
            <person name="Kalkreuter E."/>
            <person name="Kautsar S.A."/>
            <person name="Yang D."/>
            <person name="Bader C.D."/>
            <person name="Teijaro C.N."/>
            <person name="Fluegel L."/>
            <person name="Davis C.M."/>
            <person name="Simpson J.R."/>
            <person name="Lauterbach L."/>
            <person name="Steele A.D."/>
            <person name="Gui C."/>
            <person name="Meng S."/>
            <person name="Li G."/>
            <person name="Viehrig K."/>
            <person name="Ye F."/>
            <person name="Su P."/>
            <person name="Kiefer A.F."/>
            <person name="Nichols A."/>
            <person name="Cepeda A.J."/>
            <person name="Yan W."/>
            <person name="Fan B."/>
            <person name="Jiang Y."/>
            <person name="Adhikari A."/>
            <person name="Zheng C.-J."/>
            <person name="Schuster L."/>
            <person name="Cowan T.M."/>
            <person name="Smanski M.J."/>
            <person name="Chevrette M.G."/>
            <person name="De Carvalho L.P.S."/>
            <person name="Shen B."/>
        </authorList>
    </citation>
    <scope>NUCLEOTIDE SEQUENCE [LARGE SCALE GENOMIC DNA]</scope>
    <source>
        <strain evidence="1 2">NPDC000837</strain>
    </source>
</reference>
<sequence length="87" mass="9168">MRPALFTGAERCVVRAAWWGGPLRSPPRGACRVPGAPLRCGQDRATRAVVCGFRTDGIITDRLPLERFGDASDAVTGSVSAKAVVGE</sequence>
<gene>
    <name evidence="1" type="ORF">ABT276_19150</name>
</gene>
<proteinExistence type="predicted"/>
<keyword evidence="2" id="KW-1185">Reference proteome</keyword>
<name>A0ABV1UXE3_9ACTN</name>
<evidence type="ECO:0000313" key="2">
    <source>
        <dbReference type="Proteomes" id="UP001445472"/>
    </source>
</evidence>
<comment type="caution">
    <text evidence="1">The sequence shown here is derived from an EMBL/GenBank/DDBJ whole genome shotgun (WGS) entry which is preliminary data.</text>
</comment>
<evidence type="ECO:0000313" key="1">
    <source>
        <dbReference type="EMBL" id="MER6615436.1"/>
    </source>
</evidence>
<dbReference type="RefSeq" id="WP_351977008.1">
    <property type="nucleotide sequence ID" value="NZ_JBEPBX010000016.1"/>
</dbReference>
<dbReference type="EMBL" id="JBEPBX010000016">
    <property type="protein sequence ID" value="MER6615436.1"/>
    <property type="molecule type" value="Genomic_DNA"/>
</dbReference>
<dbReference type="Proteomes" id="UP001445472">
    <property type="component" value="Unassembled WGS sequence"/>
</dbReference>